<keyword evidence="5" id="KW-0064">Aspartyl protease</keyword>
<dbReference type="GO" id="GO:0004190">
    <property type="term" value="F:aspartic-type endopeptidase activity"/>
    <property type="evidence" value="ECO:0007669"/>
    <property type="project" value="UniProtKB-KW"/>
</dbReference>
<feature type="signal peptide" evidence="6">
    <location>
        <begin position="1"/>
        <end position="16"/>
    </location>
</feature>
<accession>A0A9Q0XY44</accession>
<dbReference type="GO" id="GO:0006508">
    <property type="term" value="P:proteolysis"/>
    <property type="evidence" value="ECO:0007669"/>
    <property type="project" value="UniProtKB-KW"/>
</dbReference>
<evidence type="ECO:0000256" key="1">
    <source>
        <dbReference type="ARBA" id="ARBA00007447"/>
    </source>
</evidence>
<dbReference type="InterPro" id="IPR012848">
    <property type="entry name" value="Aspartic_peptidase_N"/>
</dbReference>
<evidence type="ECO:0000313" key="8">
    <source>
        <dbReference type="EMBL" id="KAJ7332989.1"/>
    </source>
</evidence>
<dbReference type="OrthoDB" id="771136at2759"/>
<evidence type="ECO:0000256" key="5">
    <source>
        <dbReference type="RuleBase" id="RU000454"/>
    </source>
</evidence>
<protein>
    <recommendedName>
        <fullName evidence="7">Peptidase A1 domain-containing protein</fullName>
    </recommendedName>
</protein>
<dbReference type="PROSITE" id="PS51767">
    <property type="entry name" value="PEPTIDASE_A1"/>
    <property type="match status" value="2"/>
</dbReference>
<dbReference type="PROSITE" id="PS00141">
    <property type="entry name" value="ASP_PROTEASE"/>
    <property type="match status" value="2"/>
</dbReference>
<feature type="active site" evidence="3">
    <location>
        <position position="276"/>
    </location>
</feature>
<feature type="chain" id="PRO_5040427291" description="Peptidase A1 domain-containing protein" evidence="6">
    <location>
        <begin position="17"/>
        <end position="781"/>
    </location>
</feature>
<keyword evidence="5" id="KW-0645">Protease</keyword>
<feature type="active site" evidence="3">
    <location>
        <position position="91"/>
    </location>
</feature>
<dbReference type="Gene3D" id="2.40.70.10">
    <property type="entry name" value="Acid Proteases"/>
    <property type="match status" value="4"/>
</dbReference>
<dbReference type="InterPro" id="IPR033121">
    <property type="entry name" value="PEPTIDASE_A1"/>
</dbReference>
<dbReference type="PANTHER" id="PTHR47966">
    <property type="entry name" value="BETA-SITE APP-CLEAVING ENZYME, ISOFORM A-RELATED"/>
    <property type="match status" value="1"/>
</dbReference>
<dbReference type="Proteomes" id="UP001142489">
    <property type="component" value="Unassembled WGS sequence"/>
</dbReference>
<evidence type="ECO:0000256" key="3">
    <source>
        <dbReference type="PIRSR" id="PIRSR601461-1"/>
    </source>
</evidence>
<comment type="caution">
    <text evidence="8">The sequence shown here is derived from an EMBL/GenBank/DDBJ whole genome shotgun (WGS) entry which is preliminary data.</text>
</comment>
<name>A0A9Q0XY44_9SAUR</name>
<dbReference type="AlphaFoldDB" id="A0A9Q0XY44"/>
<dbReference type="Pfam" id="PF07966">
    <property type="entry name" value="A1_Propeptide"/>
    <property type="match status" value="2"/>
</dbReference>
<dbReference type="FunFam" id="2.40.70.10:FF:000006">
    <property type="entry name" value="Cathepsin E"/>
    <property type="match status" value="2"/>
</dbReference>
<dbReference type="InterPro" id="IPR021109">
    <property type="entry name" value="Peptidase_aspartic_dom_sf"/>
</dbReference>
<dbReference type="InterPro" id="IPR001969">
    <property type="entry name" value="Aspartic_peptidase_AS"/>
</dbReference>
<proteinExistence type="inferred from homology"/>
<keyword evidence="2 4" id="KW-1015">Disulfide bond</keyword>
<dbReference type="SUPFAM" id="SSF50630">
    <property type="entry name" value="Acid proteases"/>
    <property type="match status" value="2"/>
</dbReference>
<evidence type="ECO:0000313" key="9">
    <source>
        <dbReference type="Proteomes" id="UP001142489"/>
    </source>
</evidence>
<evidence type="ECO:0000256" key="2">
    <source>
        <dbReference type="ARBA" id="ARBA00023157"/>
    </source>
</evidence>
<keyword evidence="9" id="KW-1185">Reference proteome</keyword>
<evidence type="ECO:0000256" key="6">
    <source>
        <dbReference type="SAM" id="SignalP"/>
    </source>
</evidence>
<feature type="domain" description="Peptidase A1" evidence="7">
    <location>
        <begin position="466"/>
        <end position="778"/>
    </location>
</feature>
<evidence type="ECO:0000259" key="7">
    <source>
        <dbReference type="PROSITE" id="PS51767"/>
    </source>
</evidence>
<feature type="disulfide bond" evidence="4">
    <location>
        <begin position="104"/>
        <end position="109"/>
    </location>
</feature>
<feature type="domain" description="Peptidase A1" evidence="7">
    <location>
        <begin position="73"/>
        <end position="387"/>
    </location>
</feature>
<dbReference type="InterPro" id="IPR001461">
    <property type="entry name" value="Aspartic_peptidase_A1"/>
</dbReference>
<organism evidence="8 9">
    <name type="scientific">Phrynocephalus forsythii</name>
    <dbReference type="NCBI Taxonomy" id="171643"/>
    <lineage>
        <taxon>Eukaryota</taxon>
        <taxon>Metazoa</taxon>
        <taxon>Chordata</taxon>
        <taxon>Craniata</taxon>
        <taxon>Vertebrata</taxon>
        <taxon>Euteleostomi</taxon>
        <taxon>Lepidosauria</taxon>
        <taxon>Squamata</taxon>
        <taxon>Bifurcata</taxon>
        <taxon>Unidentata</taxon>
        <taxon>Episquamata</taxon>
        <taxon>Toxicofera</taxon>
        <taxon>Iguania</taxon>
        <taxon>Acrodonta</taxon>
        <taxon>Agamidae</taxon>
        <taxon>Agaminae</taxon>
        <taxon>Phrynocephalus</taxon>
    </lineage>
</organism>
<dbReference type="Gene3D" id="6.10.140.60">
    <property type="match status" value="2"/>
</dbReference>
<comment type="similarity">
    <text evidence="1 5">Belongs to the peptidase A1 family.</text>
</comment>
<sequence length="781" mass="85907">MKWLIFILACLHLSEGDVIKVPLKRCKSMREVMKEKGVLQPYLKNHHYDPASKYQNGFATASEPLANYMDMSYYGEISIGTPAQNFLVLFDTGSSNLWVPSVYCQSQACTNHPLFNPSASSTYSTNDQTFSLQYGTGSLTGLFGYDTVTIQGVSITNQEFGLSETEPGTNFVYAQFDGILGLAYPAISAGGATTVMQGMLQQNLLDAPLFGFYLSGQEGSEGGELVFGGVDSSLYSGQIVWTPVTQEAYWQIGIQSFYIGNEITDWCSQGCQAIVDTGTSLLTAPQQVFGELMQYIGAQEDGNGEYLVSCSNIQSMPTITFVISGTSFPLTPSAYVLQSNSGYCSIGIMPTYLPSSNGQPLWILGDVFLRSYYSVYDLGNNQKITSMKKMLSTMKWWVLVLAILNLTEGLERVILKRGKSIRENMKEKGVLNEFLKKYNMDPALKYHYNDYNVAYEPVTNYLNGFYFGEISIGTPPQNFLVLMDSGSSNLWVPSVYCNTAACGNHHRFNPSASSTYSNNGQTYTLYYGAGDLSIMLGYDTVQVQNIVVTNQEFGLSENEPTTPFYYADFDGIMGMAYPALAVGGSPTLMQQMLNQGQLSEPVFSFYFSRQPTVQYGGELILGGVDNRLYSGEISWAPVTREVYWQIGIEEFIIGNEATGLCSDGCQAIVDTGTTQLTIPRQYLGTFLQAVGAENYNGEFLVNCNNVQNMPTITFVINGSQFPLPPSAYVSNNGGTCAVIVEPTYLPSPSGQPLWILGDVFLREYYSVFDMANNRVGFALSA</sequence>
<reference evidence="8" key="1">
    <citation type="journal article" date="2023" name="DNA Res.">
        <title>Chromosome-level genome assembly of Phrynocephalus forsythii using third-generation DNA sequencing and Hi-C analysis.</title>
        <authorList>
            <person name="Qi Y."/>
            <person name="Zhao W."/>
            <person name="Zhao Y."/>
            <person name="Niu C."/>
            <person name="Cao S."/>
            <person name="Zhang Y."/>
        </authorList>
    </citation>
    <scope>NUCLEOTIDE SEQUENCE</scope>
    <source>
        <tissue evidence="8">Muscle</tissue>
    </source>
</reference>
<dbReference type="EMBL" id="JAPFRF010000005">
    <property type="protein sequence ID" value="KAJ7332989.1"/>
    <property type="molecule type" value="Genomic_DNA"/>
</dbReference>
<keyword evidence="5" id="KW-0378">Hydrolase</keyword>
<dbReference type="Pfam" id="PF00026">
    <property type="entry name" value="Asp"/>
    <property type="match status" value="2"/>
</dbReference>
<dbReference type="PRINTS" id="PR00792">
    <property type="entry name" value="PEPSIN"/>
</dbReference>
<dbReference type="PANTHER" id="PTHR47966:SF66">
    <property type="entry name" value="PEPSINOGEN C"/>
    <property type="match status" value="1"/>
</dbReference>
<keyword evidence="6" id="KW-0732">Signal</keyword>
<gene>
    <name evidence="8" type="ORF">JRQ81_015169</name>
</gene>
<dbReference type="Gene3D" id="2.60.40.1960">
    <property type="match status" value="1"/>
</dbReference>
<dbReference type="FunFam" id="2.40.70.10:FF:000004">
    <property type="entry name" value="Pepsin A"/>
    <property type="match status" value="2"/>
</dbReference>
<evidence type="ECO:0000256" key="4">
    <source>
        <dbReference type="PIRSR" id="PIRSR601461-2"/>
    </source>
</evidence>